<reference evidence="2 3" key="1">
    <citation type="submission" date="2023-10" db="EMBL/GenBank/DDBJ databases">
        <authorList>
            <person name="Botero Cardona J."/>
        </authorList>
    </citation>
    <scope>NUCLEOTIDE SEQUENCE [LARGE SCALE GENOMIC DNA]</scope>
    <source>
        <strain evidence="2 3">R-53137</strain>
    </source>
</reference>
<dbReference type="Proteomes" id="UP001314262">
    <property type="component" value="Unassembled WGS sequence"/>
</dbReference>
<dbReference type="PANTHER" id="PTHR38446:SF1">
    <property type="entry name" value="BLL0914 PROTEIN"/>
    <property type="match status" value="1"/>
</dbReference>
<dbReference type="InterPro" id="IPR009732">
    <property type="entry name" value="DUF1304"/>
</dbReference>
<dbReference type="EMBL" id="CAUZLT010000003">
    <property type="protein sequence ID" value="CAK1240877.1"/>
    <property type="molecule type" value="Genomic_DNA"/>
</dbReference>
<feature type="transmembrane region" description="Helical" evidence="1">
    <location>
        <begin position="55"/>
        <end position="72"/>
    </location>
</feature>
<feature type="transmembrane region" description="Helical" evidence="1">
    <location>
        <begin position="102"/>
        <end position="121"/>
    </location>
</feature>
<name>A0ABM9MUH6_9LACO</name>
<sequence length="122" mass="13715">MNILIVIFSLLVALEFFYIMFLETFATLSNATSQVFNMSEADLNNKNVQLLFKNQGIYNGLIGLIILYANLYASNPKELLSIIMIYIILVGVYGSYSSGNKLIVIKQSGLAIITLFLIVFFR</sequence>
<protein>
    <submittedName>
        <fullName evidence="2">Uncharacterized membrane protein</fullName>
    </submittedName>
</protein>
<feature type="transmembrane region" description="Helical" evidence="1">
    <location>
        <begin position="79"/>
        <end position="96"/>
    </location>
</feature>
<dbReference type="Pfam" id="PF06993">
    <property type="entry name" value="DUF1304"/>
    <property type="match status" value="1"/>
</dbReference>
<keyword evidence="1" id="KW-0472">Membrane</keyword>
<keyword evidence="1" id="KW-0812">Transmembrane</keyword>
<dbReference type="RefSeq" id="WP_338349070.1">
    <property type="nucleotide sequence ID" value="NZ_CAUZLT010000003.1"/>
</dbReference>
<gene>
    <name evidence="2" type="ORF">R53137_KAKDMLNK_00809</name>
</gene>
<evidence type="ECO:0000313" key="3">
    <source>
        <dbReference type="Proteomes" id="UP001314262"/>
    </source>
</evidence>
<comment type="caution">
    <text evidence="2">The sequence shown here is derived from an EMBL/GenBank/DDBJ whole genome shotgun (WGS) entry which is preliminary data.</text>
</comment>
<keyword evidence="3" id="KW-1185">Reference proteome</keyword>
<proteinExistence type="predicted"/>
<evidence type="ECO:0000256" key="1">
    <source>
        <dbReference type="SAM" id="Phobius"/>
    </source>
</evidence>
<keyword evidence="1" id="KW-1133">Transmembrane helix</keyword>
<organism evidence="2 3">
    <name type="scientific">Fructobacillus tropaeoli</name>
    <dbReference type="NCBI Taxonomy" id="709323"/>
    <lineage>
        <taxon>Bacteria</taxon>
        <taxon>Bacillati</taxon>
        <taxon>Bacillota</taxon>
        <taxon>Bacilli</taxon>
        <taxon>Lactobacillales</taxon>
        <taxon>Lactobacillaceae</taxon>
        <taxon>Fructobacillus</taxon>
    </lineage>
</organism>
<evidence type="ECO:0000313" key="2">
    <source>
        <dbReference type="EMBL" id="CAK1240877.1"/>
    </source>
</evidence>
<accession>A0ABM9MUH6</accession>
<dbReference type="PANTHER" id="PTHR38446">
    <property type="entry name" value="BLL0914 PROTEIN"/>
    <property type="match status" value="1"/>
</dbReference>